<dbReference type="InterPro" id="IPR023624">
    <property type="entry name" value="Antenna_beta_dom_sf"/>
</dbReference>
<keyword evidence="7" id="KW-0812">Transmembrane</keyword>
<proteinExistence type="inferred from homology"/>
<evidence type="ECO:0000256" key="4">
    <source>
        <dbReference type="ARBA" id="ARBA00022475"/>
    </source>
</evidence>
<keyword evidence="11" id="KW-1133">Transmembrane helix</keyword>
<evidence type="ECO:0000256" key="2">
    <source>
        <dbReference type="ARBA" id="ARBA00004249"/>
    </source>
</evidence>
<dbReference type="EMBL" id="CP036501">
    <property type="protein sequence ID" value="UZP74466.1"/>
    <property type="molecule type" value="Genomic_DNA"/>
</dbReference>
<evidence type="ECO:0000256" key="3">
    <source>
        <dbReference type="ARBA" id="ARBA00011052"/>
    </source>
</evidence>
<keyword evidence="13" id="KW-0472">Membrane</keyword>
<dbReference type="Gene3D" id="1.20.5.250">
    <property type="match status" value="1"/>
</dbReference>
<comment type="similarity">
    <text evidence="3">Belongs to the antenna complex beta subunit family.</text>
</comment>
<evidence type="ECO:0000256" key="6">
    <source>
        <dbReference type="ARBA" id="ARBA00022549"/>
    </source>
</evidence>
<evidence type="ECO:0000256" key="12">
    <source>
        <dbReference type="ARBA" id="ARBA00022991"/>
    </source>
</evidence>
<evidence type="ECO:0000313" key="15">
    <source>
        <dbReference type="EMBL" id="UZP74466.1"/>
    </source>
</evidence>
<dbReference type="InterPro" id="IPR002362">
    <property type="entry name" value="LHB-1/5"/>
</dbReference>
<reference evidence="15 16" key="1">
    <citation type="submission" date="2019-02" db="EMBL/GenBank/DDBJ databases">
        <title>Halieaceae_genomes.</title>
        <authorList>
            <person name="Li S.-H."/>
        </authorList>
    </citation>
    <scope>NUCLEOTIDE SEQUENCE [LARGE SCALE GENOMIC DNA]</scope>
    <source>
        <strain evidence="15 16">JH123</strain>
    </source>
</reference>
<evidence type="ECO:0000256" key="14">
    <source>
        <dbReference type="ARBA" id="ARBA00023243"/>
    </source>
</evidence>
<dbReference type="PRINTS" id="PR00674">
    <property type="entry name" value="LIGHTHARVSTB"/>
</dbReference>
<dbReference type="SUPFAM" id="SSF56918">
    <property type="entry name" value="Light-harvesting complex subunits"/>
    <property type="match status" value="1"/>
</dbReference>
<protein>
    <submittedName>
        <fullName evidence="15">Light-harvesting protein</fullName>
    </submittedName>
</protein>
<keyword evidence="9" id="KW-0460">Magnesium</keyword>
<dbReference type="InterPro" id="IPR035889">
    <property type="entry name" value="Light-harvesting_complex"/>
</dbReference>
<comment type="function">
    <text evidence="1">Antenna complexes are light-harvesting systems, which transfer the excitation energy to the reaction centers.</text>
</comment>
<evidence type="ECO:0000256" key="13">
    <source>
        <dbReference type="ARBA" id="ARBA00023136"/>
    </source>
</evidence>
<name>A0ABY6Q6G2_9GAMM</name>
<evidence type="ECO:0000256" key="8">
    <source>
        <dbReference type="ARBA" id="ARBA00022723"/>
    </source>
</evidence>
<evidence type="ECO:0000256" key="9">
    <source>
        <dbReference type="ARBA" id="ARBA00022842"/>
    </source>
</evidence>
<gene>
    <name evidence="15" type="ORF">E0F26_06805</name>
</gene>
<keyword evidence="16" id="KW-1185">Reference proteome</keyword>
<evidence type="ECO:0000256" key="5">
    <source>
        <dbReference type="ARBA" id="ARBA00022494"/>
    </source>
</evidence>
<evidence type="ECO:0000256" key="1">
    <source>
        <dbReference type="ARBA" id="ARBA00002455"/>
    </source>
</evidence>
<organism evidence="15 16">
    <name type="scientific">Candidatus Paraluminiphilus aquimaris</name>
    <dbReference type="NCBI Taxonomy" id="2518994"/>
    <lineage>
        <taxon>Bacteria</taxon>
        <taxon>Pseudomonadati</taxon>
        <taxon>Pseudomonadota</taxon>
        <taxon>Gammaproteobacteria</taxon>
        <taxon>Cellvibrionales</taxon>
        <taxon>Halieaceae</taxon>
        <taxon>Candidatus Paraluminiphilus</taxon>
    </lineage>
</organism>
<dbReference type="RefSeq" id="WP_279240912.1">
    <property type="nucleotide sequence ID" value="NZ_CP036501.1"/>
</dbReference>
<evidence type="ECO:0000256" key="10">
    <source>
        <dbReference type="ARBA" id="ARBA00022956"/>
    </source>
</evidence>
<evidence type="ECO:0000256" key="7">
    <source>
        <dbReference type="ARBA" id="ARBA00022692"/>
    </source>
</evidence>
<accession>A0ABY6Q6G2</accession>
<sequence>MSDENVGMSGLTASEASEFMRSYEKGMWTFVFIASVAHWAVWEWQPWFGM</sequence>
<keyword evidence="5" id="KW-0148">Chlorophyll</keyword>
<dbReference type="PIRSF" id="PIRSF002900">
    <property type="entry name" value="Antenna_beta"/>
    <property type="match status" value="1"/>
</dbReference>
<evidence type="ECO:0000313" key="16">
    <source>
        <dbReference type="Proteomes" id="UP001317963"/>
    </source>
</evidence>
<keyword evidence="12" id="KW-0157">Chromophore</keyword>
<dbReference type="Proteomes" id="UP001317963">
    <property type="component" value="Chromosome"/>
</dbReference>
<evidence type="ECO:0000256" key="11">
    <source>
        <dbReference type="ARBA" id="ARBA00022989"/>
    </source>
</evidence>
<keyword evidence="6" id="KW-0042">Antenna complex</keyword>
<keyword evidence="14" id="KW-0437">Light-harvesting polypeptide</keyword>
<keyword evidence="4" id="KW-1003">Cell membrane</keyword>
<keyword evidence="8" id="KW-0479">Metal-binding</keyword>
<keyword evidence="10" id="KW-0076">Bacteriochlorophyll</keyword>
<comment type="subcellular location">
    <subcellularLocation>
        <location evidence="2">Cell inner membrane</location>
        <topology evidence="2">Single-pass type II membrane protein</topology>
    </subcellularLocation>
</comment>